<dbReference type="InterPro" id="IPR033132">
    <property type="entry name" value="GH_1_N_CS"/>
</dbReference>
<keyword evidence="3" id="KW-0326">Glycosidase</keyword>
<name>A0A9N9UUP2_9HYPO</name>
<sequence length="398" mass="44969">MASPPMDVEASMFSAGDIVSHDVQQDSDLTVKELPLPSDFTWGAATAAYQIEGAAFQDGKGESIWDTYAHKEPSRTNNENGDVACDHYNRMPQDVELMSAIGIEVYRFSISWSRIIPLGGREDPLNDQGLAFYGDLIDRLIARGIQPVATLFHWDPPQCLYDRYGAMLDTVEFRADFEHYARVCFTHFGDRVKRWITFNEPYITSIFGYLNGTLAPGHCKEVGTDTTTEPWLVGHTLIISHAAVVKMYTSEFQSVQHGEISIVLNGHFYELWDASSQFDRDAAEKRMIFYIGWFGDPIFQGADYPQEMREYLGSRLPFFTQDEMALLHETASMNTFYGMNHYSTKYARQLEGVPAPDDWTGNIQETSVNSDGNEIGPPSGLAWLRLAPSGFRKLLNWV</sequence>
<evidence type="ECO:0000313" key="6">
    <source>
        <dbReference type="Proteomes" id="UP000754883"/>
    </source>
</evidence>
<dbReference type="AlphaFoldDB" id="A0A9N9UUP2"/>
<comment type="similarity">
    <text evidence="1 4">Belongs to the glycosyl hydrolase 1 family.</text>
</comment>
<dbReference type="InterPro" id="IPR017853">
    <property type="entry name" value="GH"/>
</dbReference>
<dbReference type="PANTHER" id="PTHR10353">
    <property type="entry name" value="GLYCOSYL HYDROLASE"/>
    <property type="match status" value="1"/>
</dbReference>
<proteinExistence type="inferred from homology"/>
<dbReference type="Gene3D" id="3.20.20.80">
    <property type="entry name" value="Glycosidases"/>
    <property type="match status" value="1"/>
</dbReference>
<dbReference type="EMBL" id="CABFNO020001566">
    <property type="protein sequence ID" value="CAH0004300.1"/>
    <property type="molecule type" value="Genomic_DNA"/>
</dbReference>
<organism evidence="5 6">
    <name type="scientific">Clonostachys byssicola</name>
    <dbReference type="NCBI Taxonomy" id="160290"/>
    <lineage>
        <taxon>Eukaryota</taxon>
        <taxon>Fungi</taxon>
        <taxon>Dikarya</taxon>
        <taxon>Ascomycota</taxon>
        <taxon>Pezizomycotina</taxon>
        <taxon>Sordariomycetes</taxon>
        <taxon>Hypocreomycetidae</taxon>
        <taxon>Hypocreales</taxon>
        <taxon>Bionectriaceae</taxon>
        <taxon>Clonostachys</taxon>
    </lineage>
</organism>
<evidence type="ECO:0000256" key="3">
    <source>
        <dbReference type="ARBA" id="ARBA00023295"/>
    </source>
</evidence>
<reference evidence="5" key="1">
    <citation type="submission" date="2021-10" db="EMBL/GenBank/DDBJ databases">
        <authorList>
            <person name="Piombo E."/>
        </authorList>
    </citation>
    <scope>NUCLEOTIDE SEQUENCE</scope>
</reference>
<dbReference type="GO" id="GO:0008422">
    <property type="term" value="F:beta-glucosidase activity"/>
    <property type="evidence" value="ECO:0007669"/>
    <property type="project" value="TreeGrafter"/>
</dbReference>
<dbReference type="PANTHER" id="PTHR10353:SF36">
    <property type="entry name" value="LP05116P"/>
    <property type="match status" value="1"/>
</dbReference>
<dbReference type="GO" id="GO:0005975">
    <property type="term" value="P:carbohydrate metabolic process"/>
    <property type="evidence" value="ECO:0007669"/>
    <property type="project" value="InterPro"/>
</dbReference>
<protein>
    <recommendedName>
        <fullName evidence="7">Beta-glucosidase</fullName>
    </recommendedName>
</protein>
<evidence type="ECO:0008006" key="7">
    <source>
        <dbReference type="Google" id="ProtNLM"/>
    </source>
</evidence>
<dbReference type="OrthoDB" id="65569at2759"/>
<dbReference type="Proteomes" id="UP000754883">
    <property type="component" value="Unassembled WGS sequence"/>
</dbReference>
<evidence type="ECO:0000256" key="4">
    <source>
        <dbReference type="RuleBase" id="RU003690"/>
    </source>
</evidence>
<evidence type="ECO:0000256" key="1">
    <source>
        <dbReference type="ARBA" id="ARBA00010838"/>
    </source>
</evidence>
<accession>A0A9N9UUP2</accession>
<evidence type="ECO:0000256" key="2">
    <source>
        <dbReference type="ARBA" id="ARBA00022801"/>
    </source>
</evidence>
<keyword evidence="2" id="KW-0378">Hydrolase</keyword>
<keyword evidence="6" id="KW-1185">Reference proteome</keyword>
<dbReference type="SUPFAM" id="SSF51445">
    <property type="entry name" value="(Trans)glycosidases"/>
    <property type="match status" value="1"/>
</dbReference>
<gene>
    <name evidence="5" type="ORF">CBYS24578_00011840</name>
</gene>
<evidence type="ECO:0000313" key="5">
    <source>
        <dbReference type="EMBL" id="CAH0004300.1"/>
    </source>
</evidence>
<comment type="caution">
    <text evidence="5">The sequence shown here is derived from an EMBL/GenBank/DDBJ whole genome shotgun (WGS) entry which is preliminary data.</text>
</comment>
<dbReference type="Pfam" id="PF00232">
    <property type="entry name" value="Glyco_hydro_1"/>
    <property type="match status" value="1"/>
</dbReference>
<dbReference type="InterPro" id="IPR001360">
    <property type="entry name" value="Glyco_hydro_1"/>
</dbReference>
<dbReference type="PROSITE" id="PS00653">
    <property type="entry name" value="GLYCOSYL_HYDROL_F1_2"/>
    <property type="match status" value="1"/>
</dbReference>